<gene>
    <name evidence="11" type="ORF">HMPREF1039_1372</name>
</gene>
<reference evidence="11 12" key="1">
    <citation type="submission" date="2011-04" db="EMBL/GenBank/DDBJ databases">
        <authorList>
            <person name="Harkins D.M."/>
            <person name="Madupu R."/>
            <person name="Durkin A.S."/>
            <person name="Torralba M."/>
            <person name="Methe B."/>
            <person name="Sutton G.G."/>
            <person name="Nelson K.E."/>
        </authorList>
    </citation>
    <scope>NUCLEOTIDE SEQUENCE [LARGE SCALE GENOMIC DNA]</scope>
    <source>
        <strain evidence="11 12">UPII 199-6</strain>
    </source>
</reference>
<keyword evidence="6 9" id="KW-0133">Cell shape</keyword>
<evidence type="ECO:0000256" key="1">
    <source>
        <dbReference type="ARBA" id="ARBA00004752"/>
    </source>
</evidence>
<comment type="pathway">
    <text evidence="1 9">Cell wall biogenesis; peptidoglycan biosynthesis.</text>
</comment>
<keyword evidence="12" id="KW-1185">Reference proteome</keyword>
<evidence type="ECO:0000256" key="6">
    <source>
        <dbReference type="ARBA" id="ARBA00022960"/>
    </source>
</evidence>
<evidence type="ECO:0000313" key="11">
    <source>
        <dbReference type="EMBL" id="EGL39510.1"/>
    </source>
</evidence>
<keyword evidence="4" id="KW-0808">Transferase</keyword>
<evidence type="ECO:0000256" key="5">
    <source>
        <dbReference type="ARBA" id="ARBA00022801"/>
    </source>
</evidence>
<dbReference type="PROSITE" id="PS52029">
    <property type="entry name" value="LD_TPASE"/>
    <property type="match status" value="1"/>
</dbReference>
<organism evidence="11 12">
    <name type="scientific">Megasphaera lornae</name>
    <dbReference type="NCBI Taxonomy" id="1000568"/>
    <lineage>
        <taxon>Bacteria</taxon>
        <taxon>Bacillati</taxon>
        <taxon>Bacillota</taxon>
        <taxon>Negativicutes</taxon>
        <taxon>Veillonellales</taxon>
        <taxon>Veillonellaceae</taxon>
        <taxon>Megasphaera</taxon>
    </lineage>
</organism>
<keyword evidence="7 9" id="KW-0573">Peptidoglycan synthesis</keyword>
<evidence type="ECO:0000256" key="4">
    <source>
        <dbReference type="ARBA" id="ARBA00022679"/>
    </source>
</evidence>
<evidence type="ECO:0000256" key="2">
    <source>
        <dbReference type="ARBA" id="ARBA00005992"/>
    </source>
</evidence>
<dbReference type="SUPFAM" id="SSF141523">
    <property type="entry name" value="L,D-transpeptidase catalytic domain-like"/>
    <property type="match status" value="1"/>
</dbReference>
<keyword evidence="8 9" id="KW-0961">Cell wall biogenesis/degradation</keyword>
<dbReference type="InterPro" id="IPR038063">
    <property type="entry name" value="Transpep_catalytic_dom"/>
</dbReference>
<feature type="active site" description="Nucleophile" evidence="9">
    <location>
        <position position="141"/>
    </location>
</feature>
<dbReference type="Gene3D" id="2.40.440.10">
    <property type="entry name" value="L,D-transpeptidase catalytic domain-like"/>
    <property type="match status" value="1"/>
</dbReference>
<evidence type="ECO:0000256" key="7">
    <source>
        <dbReference type="ARBA" id="ARBA00022984"/>
    </source>
</evidence>
<dbReference type="RefSeq" id="WP_007391466.1">
    <property type="nucleotide sequence ID" value="NZ_AFIJ01000036.1"/>
</dbReference>
<dbReference type="Pfam" id="PF03734">
    <property type="entry name" value="YkuD"/>
    <property type="match status" value="1"/>
</dbReference>
<proteinExistence type="inferred from homology"/>
<dbReference type="EMBL" id="AFIJ01000036">
    <property type="protein sequence ID" value="EGL39510.1"/>
    <property type="molecule type" value="Genomic_DNA"/>
</dbReference>
<dbReference type="PANTHER" id="PTHR30582:SF24">
    <property type="entry name" value="L,D-TRANSPEPTIDASE ERFK_SRFK-RELATED"/>
    <property type="match status" value="1"/>
</dbReference>
<protein>
    <submittedName>
        <fullName evidence="11">ErfK/YbiS/YcfS/YnhG</fullName>
    </submittedName>
</protein>
<keyword evidence="3" id="KW-0328">Glycosyltransferase</keyword>
<feature type="active site" description="Proton donor/acceptor" evidence="9">
    <location>
        <position position="125"/>
    </location>
</feature>
<name>A0ABN0D090_9FIRM</name>
<accession>A0ABN0D090</accession>
<sequence>MSAATYIKRLVGLLGVFAGFTFSMAGMPCAAEHIPAVQEQPGTRIAINLASRILTLYENGQKAAIYPVGVGTRRTPTPTGRFVIQNKAVNPTWVNPQNTQMRIGPGPNNPVGKRWMGFYGSYGIHGTNHPESVGKYVSHGCVRMKGNDIEGLFSRVTVGTPVMIYYDRIVIDRASDHTISYYIYPDGYERQPLTAAQVQKALRGYGVEDFETPAAIAAKIKRADGKPTYVAKAYSLYIGSQKLTKRALGKQGHIYIPVFSVAQQLRVAAQWNDKQRQIETSYGMAPGIIKNDSVYADSRYMKILFHMQGNLTSRKQYVLQAIKTPSDTHSMPATTPASRE</sequence>
<evidence type="ECO:0000256" key="8">
    <source>
        <dbReference type="ARBA" id="ARBA00023316"/>
    </source>
</evidence>
<dbReference type="CDD" id="cd16913">
    <property type="entry name" value="YkuD_like"/>
    <property type="match status" value="1"/>
</dbReference>
<evidence type="ECO:0000313" key="12">
    <source>
        <dbReference type="Proteomes" id="UP000004018"/>
    </source>
</evidence>
<comment type="caution">
    <text evidence="11">The sequence shown here is derived from an EMBL/GenBank/DDBJ whole genome shotgun (WGS) entry which is preliminary data.</text>
</comment>
<evidence type="ECO:0000259" key="10">
    <source>
        <dbReference type="PROSITE" id="PS52029"/>
    </source>
</evidence>
<evidence type="ECO:0000256" key="3">
    <source>
        <dbReference type="ARBA" id="ARBA00022676"/>
    </source>
</evidence>
<dbReference type="InterPro" id="IPR050979">
    <property type="entry name" value="LD-transpeptidase"/>
</dbReference>
<keyword evidence="5" id="KW-0378">Hydrolase</keyword>
<feature type="domain" description="L,D-TPase catalytic" evidence="10">
    <location>
        <begin position="43"/>
        <end position="165"/>
    </location>
</feature>
<comment type="similarity">
    <text evidence="2">Belongs to the YkuD family.</text>
</comment>
<dbReference type="Proteomes" id="UP000004018">
    <property type="component" value="Unassembled WGS sequence"/>
</dbReference>
<dbReference type="InterPro" id="IPR005490">
    <property type="entry name" value="LD_TPept_cat_dom"/>
</dbReference>
<dbReference type="PANTHER" id="PTHR30582">
    <property type="entry name" value="L,D-TRANSPEPTIDASE"/>
    <property type="match status" value="1"/>
</dbReference>
<evidence type="ECO:0000256" key="9">
    <source>
        <dbReference type="PROSITE-ProRule" id="PRU01373"/>
    </source>
</evidence>